<reference evidence="2" key="1">
    <citation type="journal article" date="2020" name="mSystems">
        <title>Genome- and Community-Level Interaction Insights into Carbon Utilization and Element Cycling Functions of Hydrothermarchaeota in Hydrothermal Sediment.</title>
        <authorList>
            <person name="Zhou Z."/>
            <person name="Liu Y."/>
            <person name="Xu W."/>
            <person name="Pan J."/>
            <person name="Luo Z.H."/>
            <person name="Li M."/>
        </authorList>
    </citation>
    <scope>NUCLEOTIDE SEQUENCE [LARGE SCALE GENOMIC DNA]</scope>
    <source>
        <strain evidence="2">SpSt-769</strain>
    </source>
</reference>
<dbReference type="AlphaFoldDB" id="A0A7C4ARM5"/>
<evidence type="ECO:0000313" key="2">
    <source>
        <dbReference type="EMBL" id="HGH60908.1"/>
    </source>
</evidence>
<accession>A0A7C4ARM5</accession>
<gene>
    <name evidence="2" type="ORF">ENV54_06380</name>
</gene>
<proteinExistence type="predicted"/>
<sequence>MKKTHDKDQSPQTDAAKKPESKKSPRKSSRVKKPAKSGKKTARFADYLYPEPPEGFVVIGTSQVITEFAQPLLEKFPFRADDIKKINQVFSVVPEIWNYTLEPPSKKKEADMVSLISRRLGFDKKRAQDFLNMMTERREFLFPLDIQPQGTPFLFMRKQVCYLIDQFDYKTLDLVPEVLGPDALDNEWVAQLRELDLCIKKSVPYDKWEKLLNKVEDAVAGRFGDWLQKKHAGEYEEDFLFISTMYLEFIYAYEHEAPITLTHEPGKYIVGFCVDFLLRKTSIPAWKYALAPASLKLFYTFLYEKEYLSEPPDHMFQFLDSLDPLYVELLKEEFS</sequence>
<feature type="compositionally biased region" description="Basic and acidic residues" evidence="1">
    <location>
        <begin position="1"/>
        <end position="23"/>
    </location>
</feature>
<name>A0A7C4ARM5_9BACT</name>
<organism evidence="2">
    <name type="scientific">Desulfomonile tiedjei</name>
    <dbReference type="NCBI Taxonomy" id="2358"/>
    <lineage>
        <taxon>Bacteria</taxon>
        <taxon>Pseudomonadati</taxon>
        <taxon>Thermodesulfobacteriota</taxon>
        <taxon>Desulfomonilia</taxon>
        <taxon>Desulfomonilales</taxon>
        <taxon>Desulfomonilaceae</taxon>
        <taxon>Desulfomonile</taxon>
    </lineage>
</organism>
<comment type="caution">
    <text evidence="2">The sequence shown here is derived from an EMBL/GenBank/DDBJ whole genome shotgun (WGS) entry which is preliminary data.</text>
</comment>
<protein>
    <submittedName>
        <fullName evidence="2">Uncharacterized protein</fullName>
    </submittedName>
</protein>
<dbReference type="EMBL" id="DTGT01000195">
    <property type="protein sequence ID" value="HGH60908.1"/>
    <property type="molecule type" value="Genomic_DNA"/>
</dbReference>
<feature type="region of interest" description="Disordered" evidence="1">
    <location>
        <begin position="1"/>
        <end position="39"/>
    </location>
</feature>
<feature type="compositionally biased region" description="Basic residues" evidence="1">
    <location>
        <begin position="24"/>
        <end position="39"/>
    </location>
</feature>
<evidence type="ECO:0000256" key="1">
    <source>
        <dbReference type="SAM" id="MobiDB-lite"/>
    </source>
</evidence>